<evidence type="ECO:0000313" key="2">
    <source>
        <dbReference type="Proteomes" id="UP000714275"/>
    </source>
</evidence>
<name>A0A9P6ZM80_9AGAM</name>
<dbReference type="EMBL" id="JABBWD010000058">
    <property type="protein sequence ID" value="KAG1771573.1"/>
    <property type="molecule type" value="Genomic_DNA"/>
</dbReference>
<gene>
    <name evidence="1" type="ORF">EV702DRAFT_1048926</name>
</gene>
<sequence length="482" mass="55580">MSFVPAANPAQYNHSFVFLARHYNHEQLRFVSGATTTMGIIGTCTVDATGQLAKPREQRQGFFAPGKDWHIIDFDEYPAHSDERGVLMSGSNGSVDAPGPRIHLRLHHSPSVPRFPVLELSIQTMIRRGDRPHCNLDIPQHPVSECEPTGLPTTTIPSPYLPLSYNVTLGRRARQISWRAHQGMSQEGVWEHEMVYQPYTPNQTSYQYTRRTNMTRAPRIHHTRIAASVHGQAPKKLRRPRRKMIPEVPASAVCRGTRAQARARLLEMERLQTNDLPVENELLDDEELLGMERVQTNDLPLKNELLDDEELLEMELVQTNDLPVKNELLDDEELLEMELVQTNDLPVKNELLDDEELLEMERVQTNDLPVKNELLDDEELLEEDWRLNNRPVLEENLRQFRLNLDDRIWKSQLDLADTWIAIGHTDAKISERRHYINRLQAALRGERARLLQDEDILAEKETEQAQKEAKLNKLKGLRTGFE</sequence>
<accession>A0A9P6ZM80</accession>
<proteinExistence type="predicted"/>
<dbReference type="Proteomes" id="UP000714275">
    <property type="component" value="Unassembled WGS sequence"/>
</dbReference>
<dbReference type="AlphaFoldDB" id="A0A9P6ZM80"/>
<protein>
    <submittedName>
        <fullName evidence="1">Uncharacterized protein</fullName>
    </submittedName>
</protein>
<organism evidence="1 2">
    <name type="scientific">Suillus placidus</name>
    <dbReference type="NCBI Taxonomy" id="48579"/>
    <lineage>
        <taxon>Eukaryota</taxon>
        <taxon>Fungi</taxon>
        <taxon>Dikarya</taxon>
        <taxon>Basidiomycota</taxon>
        <taxon>Agaricomycotina</taxon>
        <taxon>Agaricomycetes</taxon>
        <taxon>Agaricomycetidae</taxon>
        <taxon>Boletales</taxon>
        <taxon>Suillineae</taxon>
        <taxon>Suillaceae</taxon>
        <taxon>Suillus</taxon>
    </lineage>
</organism>
<reference evidence="1" key="1">
    <citation type="journal article" date="2020" name="New Phytol.">
        <title>Comparative genomics reveals dynamic genome evolution in host specialist ectomycorrhizal fungi.</title>
        <authorList>
            <person name="Lofgren L.A."/>
            <person name="Nguyen N.H."/>
            <person name="Vilgalys R."/>
            <person name="Ruytinx J."/>
            <person name="Liao H.L."/>
            <person name="Branco S."/>
            <person name="Kuo A."/>
            <person name="LaButti K."/>
            <person name="Lipzen A."/>
            <person name="Andreopoulos W."/>
            <person name="Pangilinan J."/>
            <person name="Riley R."/>
            <person name="Hundley H."/>
            <person name="Na H."/>
            <person name="Barry K."/>
            <person name="Grigoriev I.V."/>
            <person name="Stajich J.E."/>
            <person name="Kennedy P.G."/>
        </authorList>
    </citation>
    <scope>NUCLEOTIDE SEQUENCE</scope>
    <source>
        <strain evidence="1">DOB743</strain>
    </source>
</reference>
<dbReference type="OrthoDB" id="10672510at2759"/>
<keyword evidence="2" id="KW-1185">Reference proteome</keyword>
<evidence type="ECO:0000313" key="1">
    <source>
        <dbReference type="EMBL" id="KAG1771573.1"/>
    </source>
</evidence>
<comment type="caution">
    <text evidence="1">The sequence shown here is derived from an EMBL/GenBank/DDBJ whole genome shotgun (WGS) entry which is preliminary data.</text>
</comment>